<dbReference type="GeneID" id="140020361"/>
<feature type="compositionally biased region" description="Basic and acidic residues" evidence="2">
    <location>
        <begin position="337"/>
        <end position="346"/>
    </location>
</feature>
<feature type="domain" description="FAS1" evidence="4">
    <location>
        <begin position="63"/>
        <end position="165"/>
    </location>
</feature>
<sequence length="369" mass="39822">MGATRNVLLIFLAAAILTSAASAQTLVHTYPPSLFATILSALGFRDLSNVTANANLSLTAPSTVFAPTDSSLLTCPSCSLPLLLQEHSLPGLYSFHFLRNLAFGTKIETFARNRCLTITASPIINPSDAVSTPKIFVNGVEITKPDLFNNGLVIVHGIQGFMSHLSPTSCTIEKMTTLAYPDPPPPTAEFLVMRSMLKEAMAELRVRGFSLVALAMRVKYPELADLKSMTLFAIDDGSIFAGGGGHAYVTDLMFHIVPNRILKGSHLMSLPLDTVIPTMERGQELVVTTAGGGGPLSPMRINYMKIKSLDLVSNKRIVVHALSNPLPHVHRRTAVREEEATCDEHQSGLCEESGGTKRPTVQIEDPFGL</sequence>
<dbReference type="Gene3D" id="2.30.180.10">
    <property type="entry name" value="FAS1 domain"/>
    <property type="match status" value="1"/>
</dbReference>
<feature type="region of interest" description="Disordered" evidence="2">
    <location>
        <begin position="337"/>
        <end position="369"/>
    </location>
</feature>
<dbReference type="SUPFAM" id="SSF82153">
    <property type="entry name" value="FAS1 domain"/>
    <property type="match status" value="1"/>
</dbReference>
<evidence type="ECO:0000256" key="1">
    <source>
        <dbReference type="ARBA" id="ARBA00007843"/>
    </source>
</evidence>
<dbReference type="Proteomes" id="UP001652660">
    <property type="component" value="Chromosome 1e"/>
</dbReference>
<organism evidence="5 6">
    <name type="scientific">Coffea arabica</name>
    <name type="common">Arabian coffee</name>
    <dbReference type="NCBI Taxonomy" id="13443"/>
    <lineage>
        <taxon>Eukaryota</taxon>
        <taxon>Viridiplantae</taxon>
        <taxon>Streptophyta</taxon>
        <taxon>Embryophyta</taxon>
        <taxon>Tracheophyta</taxon>
        <taxon>Spermatophyta</taxon>
        <taxon>Magnoliopsida</taxon>
        <taxon>eudicotyledons</taxon>
        <taxon>Gunneridae</taxon>
        <taxon>Pentapetalae</taxon>
        <taxon>asterids</taxon>
        <taxon>lamiids</taxon>
        <taxon>Gentianales</taxon>
        <taxon>Rubiaceae</taxon>
        <taxon>Ixoroideae</taxon>
        <taxon>Gardenieae complex</taxon>
        <taxon>Bertiereae - Coffeeae clade</taxon>
        <taxon>Coffeeae</taxon>
        <taxon>Coffea</taxon>
    </lineage>
</organism>
<dbReference type="InterPro" id="IPR052806">
    <property type="entry name" value="Fasciclin-like_AGP"/>
</dbReference>
<evidence type="ECO:0000313" key="6">
    <source>
        <dbReference type="RefSeq" id="XP_071927666.1"/>
    </source>
</evidence>
<dbReference type="InterPro" id="IPR036378">
    <property type="entry name" value="FAS1_dom_sf"/>
</dbReference>
<keyword evidence="3" id="KW-0732">Signal</keyword>
<gene>
    <name evidence="6" type="primary">LOC140020361</name>
</gene>
<evidence type="ECO:0000313" key="5">
    <source>
        <dbReference type="Proteomes" id="UP001652660"/>
    </source>
</evidence>
<dbReference type="PANTHER" id="PTHR33985:SF35">
    <property type="entry name" value="FASCICLIN-LIKE ARABINOGALACTAN PROTEIN 21"/>
    <property type="match status" value="1"/>
</dbReference>
<protein>
    <submittedName>
        <fullName evidence="6">Fasciclin-like arabinogalactan protein 21</fullName>
    </submittedName>
</protein>
<feature type="signal peptide" evidence="3">
    <location>
        <begin position="1"/>
        <end position="23"/>
    </location>
</feature>
<dbReference type="InterPro" id="IPR000782">
    <property type="entry name" value="FAS1_domain"/>
</dbReference>
<feature type="chain" id="PRO_5045787028" evidence="3">
    <location>
        <begin position="24"/>
        <end position="369"/>
    </location>
</feature>
<reference evidence="5" key="1">
    <citation type="journal article" date="2025" name="Foods">
        <title>Unveiling the Microbial Signatures of Arabica Coffee Cherries: Insights into Ripeness Specific Diversity, Functional Traits, and Implications for Quality and Safety.</title>
        <authorList>
            <consortium name="RefSeq"/>
            <person name="Tenea G.N."/>
            <person name="Cifuentes V."/>
            <person name="Reyes P."/>
            <person name="Cevallos-Vallejos M."/>
        </authorList>
    </citation>
    <scope>NUCLEOTIDE SEQUENCE [LARGE SCALE GENOMIC DNA]</scope>
</reference>
<proteinExistence type="inferred from homology"/>
<name>A0ABM4W7B5_COFAR</name>
<evidence type="ECO:0000256" key="3">
    <source>
        <dbReference type="SAM" id="SignalP"/>
    </source>
</evidence>
<reference evidence="6" key="2">
    <citation type="submission" date="2025-08" db="UniProtKB">
        <authorList>
            <consortium name="RefSeq"/>
        </authorList>
    </citation>
    <scope>IDENTIFICATION</scope>
    <source>
        <tissue evidence="6">Leaves</tissue>
    </source>
</reference>
<dbReference type="RefSeq" id="XP_071927666.1">
    <property type="nucleotide sequence ID" value="XM_072071565.1"/>
</dbReference>
<keyword evidence="5" id="KW-1185">Reference proteome</keyword>
<comment type="similarity">
    <text evidence="1">Belongs to the fasciclin-like AGP family.</text>
</comment>
<dbReference type="SMART" id="SM00554">
    <property type="entry name" value="FAS1"/>
    <property type="match status" value="2"/>
</dbReference>
<evidence type="ECO:0000259" key="4">
    <source>
        <dbReference type="SMART" id="SM00554"/>
    </source>
</evidence>
<feature type="domain" description="FAS1" evidence="4">
    <location>
        <begin position="230"/>
        <end position="329"/>
    </location>
</feature>
<evidence type="ECO:0000256" key="2">
    <source>
        <dbReference type="SAM" id="MobiDB-lite"/>
    </source>
</evidence>
<accession>A0ABM4W7B5</accession>
<dbReference type="PANTHER" id="PTHR33985">
    <property type="entry name" value="OS02G0491300 PROTEIN-RELATED"/>
    <property type="match status" value="1"/>
</dbReference>